<dbReference type="InterPro" id="IPR013154">
    <property type="entry name" value="ADH-like_N"/>
</dbReference>
<dbReference type="InterPro" id="IPR011032">
    <property type="entry name" value="GroES-like_sf"/>
</dbReference>
<dbReference type="SMART" id="SM00829">
    <property type="entry name" value="PKS_ER"/>
    <property type="match status" value="1"/>
</dbReference>
<evidence type="ECO:0000313" key="3">
    <source>
        <dbReference type="Proteomes" id="UP001158045"/>
    </source>
</evidence>
<dbReference type="Gene3D" id="3.90.180.10">
    <property type="entry name" value="Medium-chain alcohol dehydrogenases, catalytic domain"/>
    <property type="match status" value="1"/>
</dbReference>
<dbReference type="InterPro" id="IPR036291">
    <property type="entry name" value="NAD(P)-bd_dom_sf"/>
</dbReference>
<reference evidence="2 3" key="1">
    <citation type="submission" date="2023-04" db="EMBL/GenBank/DDBJ databases">
        <title>Fusibacter bizertensis strain WBS, isolated from littoral bottom sediments of the Arctic seas - biochemical and genomic analysis.</title>
        <authorList>
            <person name="Brioukhanov A.L."/>
        </authorList>
    </citation>
    <scope>NUCLEOTIDE SEQUENCE [LARGE SCALE GENOMIC DNA]</scope>
    <source>
        <strain evidence="2 3">WBS</strain>
    </source>
</reference>
<dbReference type="SUPFAM" id="SSF50129">
    <property type="entry name" value="GroES-like"/>
    <property type="match status" value="1"/>
</dbReference>
<protein>
    <submittedName>
        <fullName evidence="2">NAD(P)-dependent alcohol dehydrogenase</fullName>
    </submittedName>
</protein>
<organism evidence="2 3">
    <name type="scientific">Fusibacter bizertensis</name>
    <dbReference type="NCBI Taxonomy" id="1488331"/>
    <lineage>
        <taxon>Bacteria</taxon>
        <taxon>Bacillati</taxon>
        <taxon>Bacillota</taxon>
        <taxon>Clostridia</taxon>
        <taxon>Eubacteriales</taxon>
        <taxon>Eubacteriales Family XII. Incertae Sedis</taxon>
        <taxon>Fusibacter</taxon>
    </lineage>
</organism>
<dbReference type="RefSeq" id="WP_281095269.1">
    <property type="nucleotide sequence ID" value="NZ_JARYZI010000011.1"/>
</dbReference>
<sequence length="329" mass="36758">MRAIVWKKYGKPSGLKYEEIDKPVQADDEVLIRIDATTVTAGDTEMRGLKFSLFLRLMIRLYMGFFKPKNKILGQELVGTIVAIGINVKEFKVGDRVIATTGFKFGGYAEYICLNPKSSMGTMVLKPDFLTDFEAAALPVAGMEALHYLKLGDIKKGEHVLINGAAGSFGMFAIQLAKHYGAEVTAVDAAQKFDVLKQAGADHLIDYQTESYYKNKNTYDIIFDIVSISKFKESLACLKENGRYIFATPKSKYKLKSRLSNLGSKQVLFTLSKQSNTQLEEVIELVKVVPIKIYIDRVMPLEEVPKAHEYIEKGLKKGNLVIQVSNNNS</sequence>
<evidence type="ECO:0000313" key="2">
    <source>
        <dbReference type="EMBL" id="MDH8679373.1"/>
    </source>
</evidence>
<dbReference type="Proteomes" id="UP001158045">
    <property type="component" value="Unassembled WGS sequence"/>
</dbReference>
<dbReference type="InterPro" id="IPR020843">
    <property type="entry name" value="ER"/>
</dbReference>
<dbReference type="PANTHER" id="PTHR43482">
    <property type="entry name" value="PROTEIN AST1-RELATED"/>
    <property type="match status" value="1"/>
</dbReference>
<gene>
    <name evidence="2" type="ORF">QE109_14540</name>
</gene>
<dbReference type="CDD" id="cd08267">
    <property type="entry name" value="MDR1"/>
    <property type="match status" value="1"/>
</dbReference>
<evidence type="ECO:0000259" key="1">
    <source>
        <dbReference type="SMART" id="SM00829"/>
    </source>
</evidence>
<accession>A0ABT6NG12</accession>
<dbReference type="InterPro" id="IPR052585">
    <property type="entry name" value="Lipid_raft_assoc_Zn_ADH"/>
</dbReference>
<dbReference type="EMBL" id="JARYZI010000011">
    <property type="protein sequence ID" value="MDH8679373.1"/>
    <property type="molecule type" value="Genomic_DNA"/>
</dbReference>
<comment type="caution">
    <text evidence="2">The sequence shown here is derived from an EMBL/GenBank/DDBJ whole genome shotgun (WGS) entry which is preliminary data.</text>
</comment>
<dbReference type="Gene3D" id="3.40.50.720">
    <property type="entry name" value="NAD(P)-binding Rossmann-like Domain"/>
    <property type="match status" value="1"/>
</dbReference>
<proteinExistence type="predicted"/>
<dbReference type="PANTHER" id="PTHR43482:SF1">
    <property type="entry name" value="PROTEIN AST1-RELATED"/>
    <property type="match status" value="1"/>
</dbReference>
<dbReference type="Pfam" id="PF08240">
    <property type="entry name" value="ADH_N"/>
    <property type="match status" value="1"/>
</dbReference>
<dbReference type="SUPFAM" id="SSF51735">
    <property type="entry name" value="NAD(P)-binding Rossmann-fold domains"/>
    <property type="match status" value="1"/>
</dbReference>
<name>A0ABT6NG12_9FIRM</name>
<keyword evidence="3" id="KW-1185">Reference proteome</keyword>
<feature type="domain" description="Enoyl reductase (ER)" evidence="1">
    <location>
        <begin position="10"/>
        <end position="322"/>
    </location>
</feature>
<dbReference type="Pfam" id="PF13602">
    <property type="entry name" value="ADH_zinc_N_2"/>
    <property type="match status" value="1"/>
</dbReference>